<keyword evidence="3" id="KW-1185">Reference proteome</keyword>
<feature type="region of interest" description="Disordered" evidence="1">
    <location>
        <begin position="18"/>
        <end position="40"/>
    </location>
</feature>
<organism evidence="2 3">
    <name type="scientific">Bradyrhizobium betae</name>
    <dbReference type="NCBI Taxonomy" id="244734"/>
    <lineage>
        <taxon>Bacteria</taxon>
        <taxon>Pseudomonadati</taxon>
        <taxon>Pseudomonadota</taxon>
        <taxon>Alphaproteobacteria</taxon>
        <taxon>Hyphomicrobiales</taxon>
        <taxon>Nitrobacteraceae</taxon>
        <taxon>Bradyrhizobium</taxon>
    </lineage>
</organism>
<accession>A0A4Q1VCD3</accession>
<name>A0A4Q1VCD3_9BRAD</name>
<dbReference type="Proteomes" id="UP000290819">
    <property type="component" value="Unassembled WGS sequence"/>
</dbReference>
<evidence type="ECO:0000313" key="3">
    <source>
        <dbReference type="Proteomes" id="UP000290819"/>
    </source>
</evidence>
<dbReference type="AlphaFoldDB" id="A0A4Q1VCD3"/>
<proteinExistence type="predicted"/>
<evidence type="ECO:0000256" key="1">
    <source>
        <dbReference type="SAM" id="MobiDB-lite"/>
    </source>
</evidence>
<protein>
    <submittedName>
        <fullName evidence="2">Uncharacterized protein</fullName>
    </submittedName>
</protein>
<gene>
    <name evidence="2" type="ORF">B5V03_12605</name>
</gene>
<sequence length="216" mass="23587">MKHDLQAFSRDIVAFMKTSGDSGGSGDTSEKSLRHKGFSVPTQDRTVSPLVFEWGQPPAASGDRKPQQIESVTRVVPSVPTATTNFEEGRTTQFFEDDPAGWHAILRQLKRMQVPDWAGAERWSQMIEDANAFLSNWDRAACDLGWTALDLFGVHAVAPGCRYDVMGLAMLLGGGTVFALTDQTAAFRRRSGSTLTFRRKPTAGAVLVCGGQHAIR</sequence>
<evidence type="ECO:0000313" key="2">
    <source>
        <dbReference type="EMBL" id="RXT48740.1"/>
    </source>
</evidence>
<reference evidence="2 3" key="1">
    <citation type="submission" date="2017-03" db="EMBL/GenBank/DDBJ databases">
        <authorList>
            <person name="Safronova V.I."/>
            <person name="Sazanova A.L."/>
            <person name="Chirak E.R."/>
        </authorList>
    </citation>
    <scope>NUCLEOTIDE SEQUENCE [LARGE SCALE GENOMIC DNA]</scope>
    <source>
        <strain evidence="2 3">Opo-243</strain>
    </source>
</reference>
<dbReference type="EMBL" id="MZXW01000016">
    <property type="protein sequence ID" value="RXT48740.1"/>
    <property type="molecule type" value="Genomic_DNA"/>
</dbReference>
<comment type="caution">
    <text evidence="2">The sequence shown here is derived from an EMBL/GenBank/DDBJ whole genome shotgun (WGS) entry which is preliminary data.</text>
</comment>